<comment type="caution">
    <text evidence="3">The sequence shown here is derived from an EMBL/GenBank/DDBJ whole genome shotgun (WGS) entry which is preliminary data.</text>
</comment>
<feature type="domain" description="Alpha glucuronidase N-terminal" evidence="2">
    <location>
        <begin position="7"/>
        <end position="107"/>
    </location>
</feature>
<dbReference type="GO" id="GO:0045493">
    <property type="term" value="P:xylan catabolic process"/>
    <property type="evidence" value="ECO:0007669"/>
    <property type="project" value="InterPro"/>
</dbReference>
<organism evidence="3 4">
    <name type="scientific">Paenibacillus abyssi</name>
    <dbReference type="NCBI Taxonomy" id="1340531"/>
    <lineage>
        <taxon>Bacteria</taxon>
        <taxon>Bacillati</taxon>
        <taxon>Bacillota</taxon>
        <taxon>Bacilli</taxon>
        <taxon>Bacillales</taxon>
        <taxon>Paenibacillaceae</taxon>
        <taxon>Paenibacillus</taxon>
    </lineage>
</organism>
<name>A0A917CSA7_9BACL</name>
<sequence>MQKDLILLRSHITLDFAMQELARMLEEAGIKPAVHSCKDVMVDNSILVGTWEDCKQAGIPCEQFIGNGNTPEKAGDDDYMMVESGGKGRIILAGKTERSTLYAVYEYGRRYLGCSYVYPDLFGMRYDRETGRDLFDDRDQQAYYSPLFQRRGFVFETIYDVDYMVGMIDWLAKNRISEIFVTFMLWDRLRNAISPEINKRGMKLTLGGHSMKFFTRKEHPDGLEELTESDPYGVKRQFDYDDLTWQTEVCERIMSYCEGIAGLERISLWPEDVAVKRTGRNSHRPEDASRFLSGYIRFTECLKEALERQGLNIEVEHIAYNAGLSWNMLERGEIAGSGAVDTLFAYWGRSYGRSLMNNSSAFERRALDSLMDWRAETKTRKRHFTVFEYYSDHFMLTWLFPALLGRMAHDMREYNELGVDGLLNLVVPFVPKPNLPGAGPGDGYDWRWAHGCNSFGFARLAWGDRPEEVLQHYLSVFTPSERPEVKRLLADIEQRVSEVTEWNIPLFPARAVDPEKITGKPDRAGITMMLRRIASLPEVSLPPDVIPSRAFHAFLVYVNGLKEEAGKLEQHWLAAE</sequence>
<evidence type="ECO:0000259" key="2">
    <source>
        <dbReference type="Pfam" id="PF03648"/>
    </source>
</evidence>
<gene>
    <name evidence="3" type="ORF">GCM10010916_11640</name>
</gene>
<evidence type="ECO:0000313" key="3">
    <source>
        <dbReference type="EMBL" id="GGF96039.1"/>
    </source>
</evidence>
<dbReference type="InterPro" id="IPR029018">
    <property type="entry name" value="Hex-like_dom2"/>
</dbReference>
<protein>
    <recommendedName>
        <fullName evidence="2">Alpha glucuronidase N-terminal domain-containing protein</fullName>
    </recommendedName>
</protein>
<dbReference type="SUPFAM" id="SSF55545">
    <property type="entry name" value="beta-N-acetylhexosaminidase-like domain"/>
    <property type="match status" value="1"/>
</dbReference>
<proteinExistence type="predicted"/>
<reference evidence="3" key="1">
    <citation type="journal article" date="2014" name="Int. J. Syst. Evol. Microbiol.">
        <title>Complete genome sequence of Corynebacterium casei LMG S-19264T (=DSM 44701T), isolated from a smear-ripened cheese.</title>
        <authorList>
            <consortium name="US DOE Joint Genome Institute (JGI-PGF)"/>
            <person name="Walter F."/>
            <person name="Albersmeier A."/>
            <person name="Kalinowski J."/>
            <person name="Ruckert C."/>
        </authorList>
    </citation>
    <scope>NUCLEOTIDE SEQUENCE</scope>
    <source>
        <strain evidence="3">CGMCC 1.12987</strain>
    </source>
</reference>
<evidence type="ECO:0000256" key="1">
    <source>
        <dbReference type="ARBA" id="ARBA00022801"/>
    </source>
</evidence>
<dbReference type="AlphaFoldDB" id="A0A917CSA7"/>
<dbReference type="Gene3D" id="3.30.379.10">
    <property type="entry name" value="Chitobiase/beta-hexosaminidase domain 2-like"/>
    <property type="match status" value="1"/>
</dbReference>
<dbReference type="EMBL" id="BMGR01000003">
    <property type="protein sequence ID" value="GGF96039.1"/>
    <property type="molecule type" value="Genomic_DNA"/>
</dbReference>
<keyword evidence="1" id="KW-0378">Hydrolase</keyword>
<reference evidence="3" key="2">
    <citation type="submission" date="2020-09" db="EMBL/GenBank/DDBJ databases">
        <authorList>
            <person name="Sun Q."/>
            <person name="Zhou Y."/>
        </authorList>
    </citation>
    <scope>NUCLEOTIDE SEQUENCE</scope>
    <source>
        <strain evidence="3">CGMCC 1.12987</strain>
    </source>
</reference>
<accession>A0A917CSA7</accession>
<dbReference type="Proteomes" id="UP000644756">
    <property type="component" value="Unassembled WGS sequence"/>
</dbReference>
<dbReference type="RefSeq" id="WP_188529869.1">
    <property type="nucleotide sequence ID" value="NZ_BMGR01000003.1"/>
</dbReference>
<dbReference type="GO" id="GO:0046559">
    <property type="term" value="F:alpha-glucuronidase activity"/>
    <property type="evidence" value="ECO:0007669"/>
    <property type="project" value="InterPro"/>
</dbReference>
<keyword evidence="4" id="KW-1185">Reference proteome</keyword>
<dbReference type="Pfam" id="PF03648">
    <property type="entry name" value="Glyco_hydro_67N"/>
    <property type="match status" value="1"/>
</dbReference>
<evidence type="ECO:0000313" key="4">
    <source>
        <dbReference type="Proteomes" id="UP000644756"/>
    </source>
</evidence>
<dbReference type="InterPro" id="IPR005154">
    <property type="entry name" value="Glyco_hydro_67_aGlcAse_N"/>
</dbReference>